<dbReference type="Pfam" id="PF08240">
    <property type="entry name" value="ADH_N"/>
    <property type="match status" value="1"/>
</dbReference>
<keyword evidence="1" id="KW-0521">NADP</keyword>
<reference evidence="3" key="1">
    <citation type="submission" date="2018-05" db="EMBL/GenBank/DDBJ databases">
        <authorList>
            <person name="Lanie J.A."/>
            <person name="Ng W.-L."/>
            <person name="Kazmierczak K.M."/>
            <person name="Andrzejewski T.M."/>
            <person name="Davidsen T.M."/>
            <person name="Wayne K.J."/>
            <person name="Tettelin H."/>
            <person name="Glass J.I."/>
            <person name="Rusch D."/>
            <person name="Podicherti R."/>
            <person name="Tsui H.-C.T."/>
            <person name="Winkler M.E."/>
        </authorList>
    </citation>
    <scope>NUCLEOTIDE SEQUENCE</scope>
</reference>
<dbReference type="AlphaFoldDB" id="A0A382NTT0"/>
<feature type="non-terminal residue" evidence="3">
    <location>
        <position position="119"/>
    </location>
</feature>
<dbReference type="PANTHER" id="PTHR44154:SF1">
    <property type="entry name" value="QUINONE OXIDOREDUCTASE"/>
    <property type="match status" value="1"/>
</dbReference>
<dbReference type="InterPro" id="IPR013154">
    <property type="entry name" value="ADH-like_N"/>
</dbReference>
<dbReference type="InterPro" id="IPR051603">
    <property type="entry name" value="Zinc-ADH_QOR/CCCR"/>
</dbReference>
<dbReference type="EMBL" id="UINC01102352">
    <property type="protein sequence ID" value="SVC63908.1"/>
    <property type="molecule type" value="Genomic_DNA"/>
</dbReference>
<evidence type="ECO:0000259" key="2">
    <source>
        <dbReference type="Pfam" id="PF08240"/>
    </source>
</evidence>
<gene>
    <name evidence="3" type="ORF">METZ01_LOCUS316762</name>
</gene>
<name>A0A382NTT0_9ZZZZ</name>
<dbReference type="InterPro" id="IPR011032">
    <property type="entry name" value="GroES-like_sf"/>
</dbReference>
<feature type="domain" description="Alcohol dehydrogenase-like N-terminal" evidence="2">
    <location>
        <begin position="30"/>
        <end position="111"/>
    </location>
</feature>
<organism evidence="3">
    <name type="scientific">marine metagenome</name>
    <dbReference type="NCBI Taxonomy" id="408172"/>
    <lineage>
        <taxon>unclassified sequences</taxon>
        <taxon>metagenomes</taxon>
        <taxon>ecological metagenomes</taxon>
    </lineage>
</organism>
<dbReference type="Gene3D" id="3.90.180.10">
    <property type="entry name" value="Medium-chain alcohol dehydrogenases, catalytic domain"/>
    <property type="match status" value="1"/>
</dbReference>
<dbReference type="SUPFAM" id="SSF50129">
    <property type="entry name" value="GroES-like"/>
    <property type="match status" value="1"/>
</dbReference>
<dbReference type="PANTHER" id="PTHR44154">
    <property type="entry name" value="QUINONE OXIDOREDUCTASE"/>
    <property type="match status" value="1"/>
</dbReference>
<protein>
    <recommendedName>
        <fullName evidence="2">Alcohol dehydrogenase-like N-terminal domain-containing protein</fullName>
    </recommendedName>
</protein>
<evidence type="ECO:0000313" key="3">
    <source>
        <dbReference type="EMBL" id="SVC63908.1"/>
    </source>
</evidence>
<proteinExistence type="predicted"/>
<accession>A0A382NTT0</accession>
<sequence>MVEGRIIEITEQGGPEVMQVRSFNFPDPEEGEVLIDQKALGMNFLDVYHRSGAYPLSMPTGIGTEAAGIVAKVGAGVTEFKEGDRVAYGGGAPGGYADYRNVLATRIVPIPNNVSNEQA</sequence>
<evidence type="ECO:0000256" key="1">
    <source>
        <dbReference type="ARBA" id="ARBA00022857"/>
    </source>
</evidence>